<proteinExistence type="predicted"/>
<sequence>MSSAVAKAATIEPPFFQRKFKYRKAIGIGTGSLTEVDSSIAIDEHGYASLPDKVFELRLYSLLLRIVISALTDGSEARFMCINDPKVGYVWARALADRTGEFLKESGASRLEVEVLKARG</sequence>
<comment type="caution">
    <text evidence="1">The sequence shown here is derived from an EMBL/GenBank/DDBJ whole genome shotgun (WGS) entry which is preliminary data.</text>
</comment>
<reference evidence="1 2" key="1">
    <citation type="submission" date="2018-02" db="EMBL/GenBank/DDBJ databases">
        <title>8 Nocardia nova and 1 Nocardia cyriacigeorgica strain used for evolution to TMP-SMX.</title>
        <authorList>
            <person name="Mehta H."/>
            <person name="Weng J."/>
            <person name="Shamoo Y."/>
        </authorList>
    </citation>
    <scope>NUCLEOTIDE SEQUENCE [LARGE SCALE GENOMIC DNA]</scope>
    <source>
        <strain evidence="1 2">MDA3139</strain>
    </source>
</reference>
<accession>A0A2S6AM84</accession>
<dbReference type="EMBL" id="PSZC01000014">
    <property type="protein sequence ID" value="PPJ36351.1"/>
    <property type="molecule type" value="Genomic_DNA"/>
</dbReference>
<organism evidence="1 2">
    <name type="scientific">Nocardia nova</name>
    <dbReference type="NCBI Taxonomy" id="37330"/>
    <lineage>
        <taxon>Bacteria</taxon>
        <taxon>Bacillati</taxon>
        <taxon>Actinomycetota</taxon>
        <taxon>Actinomycetes</taxon>
        <taxon>Mycobacteriales</taxon>
        <taxon>Nocardiaceae</taxon>
        <taxon>Nocardia</taxon>
    </lineage>
</organism>
<name>A0A2S6AM84_9NOCA</name>
<gene>
    <name evidence="1" type="ORF">C5E45_20060</name>
</gene>
<evidence type="ECO:0000313" key="2">
    <source>
        <dbReference type="Proteomes" id="UP000239874"/>
    </source>
</evidence>
<dbReference type="AlphaFoldDB" id="A0A2S6AM84"/>
<evidence type="ECO:0000313" key="1">
    <source>
        <dbReference type="EMBL" id="PPJ36351.1"/>
    </source>
</evidence>
<protein>
    <submittedName>
        <fullName evidence="1">Uncharacterized protein</fullName>
    </submittedName>
</protein>
<dbReference type="Proteomes" id="UP000239874">
    <property type="component" value="Unassembled WGS sequence"/>
</dbReference>